<dbReference type="PROSITE" id="PS51192">
    <property type="entry name" value="HELICASE_ATP_BIND_1"/>
    <property type="match status" value="1"/>
</dbReference>
<feature type="region of interest" description="Disordered" evidence="13">
    <location>
        <begin position="2144"/>
        <end position="2267"/>
    </location>
</feature>
<dbReference type="Gene3D" id="3.40.50.300">
    <property type="entry name" value="P-loop containing nucleotide triphosphate hydrolases"/>
    <property type="match status" value="1"/>
</dbReference>
<dbReference type="FunFam" id="1.20.120.850:FF:000012">
    <property type="entry name" value="protein PHOTOPERIOD-INDEPENDENT EARLY FLOWERING 1 isoform X3"/>
    <property type="match status" value="1"/>
</dbReference>
<feature type="compositionally biased region" description="Basic residues" evidence="13">
    <location>
        <begin position="2030"/>
        <end position="2047"/>
    </location>
</feature>
<protein>
    <recommendedName>
        <fullName evidence="19">Helicase domino</fullName>
    </recommendedName>
</protein>
<evidence type="ECO:0000256" key="6">
    <source>
        <dbReference type="ARBA" id="ARBA00022806"/>
    </source>
</evidence>
<dbReference type="InterPro" id="IPR049730">
    <property type="entry name" value="SNF2/RAD54-like_C"/>
</dbReference>
<dbReference type="CDD" id="cd18003">
    <property type="entry name" value="DEXQc_SRCAP"/>
    <property type="match status" value="1"/>
</dbReference>
<feature type="domain" description="Helicase ATP-binding" evidence="14">
    <location>
        <begin position="861"/>
        <end position="1026"/>
    </location>
</feature>
<dbReference type="Pfam" id="PF15790">
    <property type="entry name" value="EP400_N"/>
    <property type="match status" value="1"/>
</dbReference>
<dbReference type="EMBL" id="NEVH01006727">
    <property type="protein sequence ID" value="PNF36885.1"/>
    <property type="molecule type" value="Genomic_DNA"/>
</dbReference>
<comment type="similarity">
    <text evidence="2">Belongs to the SNF2/RAD54 helicase family. SWR1 subfamily.</text>
</comment>
<organism evidence="17 18">
    <name type="scientific">Cryptotermes secundus</name>
    <dbReference type="NCBI Taxonomy" id="105785"/>
    <lineage>
        <taxon>Eukaryota</taxon>
        <taxon>Metazoa</taxon>
        <taxon>Ecdysozoa</taxon>
        <taxon>Arthropoda</taxon>
        <taxon>Hexapoda</taxon>
        <taxon>Insecta</taxon>
        <taxon>Pterygota</taxon>
        <taxon>Neoptera</taxon>
        <taxon>Polyneoptera</taxon>
        <taxon>Dictyoptera</taxon>
        <taxon>Blattodea</taxon>
        <taxon>Blattoidea</taxon>
        <taxon>Termitoidae</taxon>
        <taxon>Kalotermitidae</taxon>
        <taxon>Cryptotermitinae</taxon>
        <taxon>Cryptotermes</taxon>
    </lineage>
</organism>
<gene>
    <name evidence="17" type="ORF">B7P43_G08882</name>
</gene>
<feature type="compositionally biased region" description="Low complexity" evidence="13">
    <location>
        <begin position="574"/>
        <end position="588"/>
    </location>
</feature>
<proteinExistence type="inferred from homology"/>
<evidence type="ECO:0000259" key="16">
    <source>
        <dbReference type="PROSITE" id="PS51204"/>
    </source>
</evidence>
<accession>A0A2J7R7T3</accession>
<dbReference type="SUPFAM" id="SSF52540">
    <property type="entry name" value="P-loop containing nucleoside triphosphate hydrolases"/>
    <property type="match status" value="3"/>
</dbReference>
<dbReference type="CDD" id="cd18793">
    <property type="entry name" value="SF2_C_SNF"/>
    <property type="match status" value="1"/>
</dbReference>
<dbReference type="Pfam" id="PF00271">
    <property type="entry name" value="Helicase_C"/>
    <property type="match status" value="1"/>
</dbReference>
<keyword evidence="18" id="KW-1185">Reference proteome</keyword>
<dbReference type="InterPro" id="IPR014001">
    <property type="entry name" value="Helicase_ATP-bd"/>
</dbReference>
<reference evidence="17 18" key="1">
    <citation type="submission" date="2017-12" db="EMBL/GenBank/DDBJ databases">
        <title>Hemimetabolous genomes reveal molecular basis of termite eusociality.</title>
        <authorList>
            <person name="Harrison M.C."/>
            <person name="Jongepier E."/>
            <person name="Robertson H.M."/>
            <person name="Arning N."/>
            <person name="Bitard-Feildel T."/>
            <person name="Chao H."/>
            <person name="Childers C.P."/>
            <person name="Dinh H."/>
            <person name="Doddapaneni H."/>
            <person name="Dugan S."/>
            <person name="Gowin J."/>
            <person name="Greiner C."/>
            <person name="Han Y."/>
            <person name="Hu H."/>
            <person name="Hughes D.S.T."/>
            <person name="Huylmans A.-K."/>
            <person name="Kemena C."/>
            <person name="Kremer L.P.M."/>
            <person name="Lee S.L."/>
            <person name="Lopez-Ezquerra A."/>
            <person name="Mallet L."/>
            <person name="Monroy-Kuhn J.M."/>
            <person name="Moser A."/>
            <person name="Murali S.C."/>
            <person name="Muzny D.M."/>
            <person name="Otani S."/>
            <person name="Piulachs M.-D."/>
            <person name="Poelchau M."/>
            <person name="Qu J."/>
            <person name="Schaub F."/>
            <person name="Wada-Katsumata A."/>
            <person name="Worley K.C."/>
            <person name="Xie Q."/>
            <person name="Ylla G."/>
            <person name="Poulsen M."/>
            <person name="Gibbs R.A."/>
            <person name="Schal C."/>
            <person name="Richards S."/>
            <person name="Belles X."/>
            <person name="Korb J."/>
            <person name="Bornberg-Bauer E."/>
        </authorList>
    </citation>
    <scope>NUCLEOTIDE SEQUENCE [LARGE SCALE GENOMIC DNA]</scope>
    <source>
        <tissue evidence="17">Whole body</tissue>
    </source>
</reference>
<keyword evidence="9" id="KW-0805">Transcription regulation</keyword>
<evidence type="ECO:0000256" key="12">
    <source>
        <dbReference type="ARBA" id="ARBA00023242"/>
    </source>
</evidence>
<keyword evidence="6" id="KW-0347">Helicase</keyword>
<feature type="compositionally biased region" description="Polar residues" evidence="13">
    <location>
        <begin position="2049"/>
        <end position="2072"/>
    </location>
</feature>
<evidence type="ECO:0000256" key="2">
    <source>
        <dbReference type="ARBA" id="ARBA00009220"/>
    </source>
</evidence>
<dbReference type="InterPro" id="IPR031575">
    <property type="entry name" value="EP400_N"/>
</dbReference>
<feature type="region of interest" description="Disordered" evidence="13">
    <location>
        <begin position="2000"/>
        <end position="2127"/>
    </location>
</feature>
<dbReference type="GO" id="GO:0010557">
    <property type="term" value="P:positive regulation of macromolecule biosynthetic process"/>
    <property type="evidence" value="ECO:0007669"/>
    <property type="project" value="UniProtKB-ARBA"/>
</dbReference>
<dbReference type="InterPro" id="IPR001650">
    <property type="entry name" value="Helicase_C-like"/>
</dbReference>
<evidence type="ECO:0000256" key="11">
    <source>
        <dbReference type="ARBA" id="ARBA00023163"/>
    </source>
</evidence>
<dbReference type="Gene3D" id="3.40.50.10810">
    <property type="entry name" value="Tandem AAA-ATPase domain"/>
    <property type="match status" value="1"/>
</dbReference>
<feature type="region of interest" description="Disordered" evidence="13">
    <location>
        <begin position="134"/>
        <end position="153"/>
    </location>
</feature>
<feature type="compositionally biased region" description="Low complexity" evidence="13">
    <location>
        <begin position="134"/>
        <end position="145"/>
    </location>
</feature>
<evidence type="ECO:0000313" key="18">
    <source>
        <dbReference type="Proteomes" id="UP000235965"/>
    </source>
</evidence>
<keyword evidence="7" id="KW-0067">ATP-binding</keyword>
<dbReference type="PANTHER" id="PTHR45685">
    <property type="entry name" value="HELICASE SRCAP-RELATED"/>
    <property type="match status" value="1"/>
</dbReference>
<dbReference type="Proteomes" id="UP000235965">
    <property type="component" value="Unassembled WGS sequence"/>
</dbReference>
<dbReference type="GO" id="GO:0003677">
    <property type="term" value="F:DNA binding"/>
    <property type="evidence" value="ECO:0007669"/>
    <property type="project" value="UniProtKB-KW"/>
</dbReference>
<keyword evidence="3" id="KW-0597">Phosphoprotein</keyword>
<evidence type="ECO:0000259" key="14">
    <source>
        <dbReference type="PROSITE" id="PS51192"/>
    </source>
</evidence>
<dbReference type="GO" id="GO:0010468">
    <property type="term" value="P:regulation of gene expression"/>
    <property type="evidence" value="ECO:0007669"/>
    <property type="project" value="UniProtKB-ARBA"/>
</dbReference>
<evidence type="ECO:0000259" key="15">
    <source>
        <dbReference type="PROSITE" id="PS51194"/>
    </source>
</evidence>
<comment type="caution">
    <text evidence="17">The sequence shown here is derived from an EMBL/GenBank/DDBJ whole genome shotgun (WGS) entry which is preliminary data.</text>
</comment>
<dbReference type="OrthoDB" id="372624at2759"/>
<evidence type="ECO:0000256" key="8">
    <source>
        <dbReference type="ARBA" id="ARBA00022853"/>
    </source>
</evidence>
<dbReference type="Pfam" id="PF07529">
    <property type="entry name" value="HSA"/>
    <property type="match status" value="1"/>
</dbReference>
<dbReference type="InterPro" id="IPR000330">
    <property type="entry name" value="SNF2_N"/>
</dbReference>
<evidence type="ECO:0000256" key="9">
    <source>
        <dbReference type="ARBA" id="ARBA00023015"/>
    </source>
</evidence>
<dbReference type="InterPro" id="IPR050520">
    <property type="entry name" value="INO80/SWR1_helicase"/>
</dbReference>
<keyword evidence="8" id="KW-0156">Chromatin regulator</keyword>
<feature type="domain" description="HSA" evidence="16">
    <location>
        <begin position="442"/>
        <end position="514"/>
    </location>
</feature>
<dbReference type="GO" id="GO:0042393">
    <property type="term" value="F:histone binding"/>
    <property type="evidence" value="ECO:0007669"/>
    <property type="project" value="TreeGrafter"/>
</dbReference>
<dbReference type="PROSITE" id="PS51194">
    <property type="entry name" value="HELICASE_CTER"/>
    <property type="match status" value="1"/>
</dbReference>
<dbReference type="EMBL" id="NEVH01006727">
    <property type="protein sequence ID" value="PNF36886.1"/>
    <property type="molecule type" value="Genomic_DNA"/>
</dbReference>
<dbReference type="SMART" id="SM00487">
    <property type="entry name" value="DEXDc"/>
    <property type="match status" value="1"/>
</dbReference>
<name>A0A2J7R7T3_9NEOP</name>
<feature type="compositionally biased region" description="Acidic residues" evidence="13">
    <location>
        <begin position="690"/>
        <end position="705"/>
    </location>
</feature>
<dbReference type="SMART" id="SM00573">
    <property type="entry name" value="HSA"/>
    <property type="match status" value="1"/>
</dbReference>
<feature type="compositionally biased region" description="Acidic residues" evidence="13">
    <location>
        <begin position="2075"/>
        <end position="2084"/>
    </location>
</feature>
<feature type="compositionally biased region" description="Polar residues" evidence="13">
    <location>
        <begin position="2117"/>
        <end position="2127"/>
    </location>
</feature>
<sequence length="2267" mass="251316">MSDHQAGAGPQQPPQTLNVAGQAVRLQQVLAAAGSRGQQFVITSQVSVPGLTQVIPTIATTSAALQQAGVTRILNIASSPRVNVVGVSQVPGRGGTLQLAASNAGNSGTGDSPGRGTVSLVAIGQPAAVNASSHPTLVSSLSSPPRQRTTSGAIGIVQSPPTLVLTSTPNLVRTSNGSFTTPLSSAANIVSSPQSSSPVRKRMRLSELQERAPPNEEIGTLRKRVLEYKTVRMHGDRERYAEHASELFFLQAGGNMMDYHTWRKRPSTPQFLHFLRSHRLDPEDDDEDLTSLLCAASTSGSSQSSHSTELKIPGVGSTPVAISTTLPPTVAQLNQHGGTPLILEPGTPTNLNSVTSGMGSTPGLSIVNEKGSVPVLSPSKLNKLPLVAPMSRQHTRQHSISAVYDTSIGSQEQIAEKAKQEAYVMQRITELQREGLWSEKRLPKVQEPPRVKAHWDYLIEEMIWLAADFAQERKWKKAAAKKCARNVQKYFQEKAIQAQKAEKVQELRLKKIASFISKEIKTFWSNVEKLVEYKQQTRLEEKRKKALDQHLSFIVDQTEKYSTWLAESMNKSGVDSVNPSVPASVNSSRISSPVRQVLSDDEFQPSQSSTDDEETIAKAEEDLGVSGHIEEVEMLNRESKLPLEDLLKELPDDYLENRDKAFSSERSEVGDDISSRGDDDEFTVATDKESTDDEETIQEQEAAEGDVDHKKELEELQAENEISVEDLIAKYGCGGSAEDVEEDLEESEAEEVEDEISGNESDNESENSTEDDAESVQSKEVDIGLKSLLDDDNQNGDEMSIEKKVKDNEAAGKGISDVAALAESIQPKGNTLSSTSVVTTVPFLLKHTLREYQHIGLDWLVTMFDRKLNGILADEMGLGKTIQTISLLAHLACEKGNWGPHLIIVPTSVMLNWEMELKKWCPAFKILTYYGSQKERKQKRTGWTKPNAFHVCITSYKLVIQDHQSFRRKKWKYLILDEAQNIKNFKSQRWQLLLNFQTQRRLLLTGTPLQNNLMELWSLMHFLMPNVFQSHREFKEWFSNPVTGMIEGNSEYNESLIKRLHKVLRPFLLRRLKTEVEKQLPKKYEHIVMCRLSKRQRYLYDDFMSRAKTRETLATGNLLSVINVLMQLRKVCNHPNLFEVRPTISPFQTEGITYVTASLVMSVLDYDPFKHVDLFSLNLLLVELETCLTAFVAHRIKKYRTPKKLIEEIDSMPGPPPRCPSGKIKIHVRLSSGQQQQHNVGTSGSTAVNKGYPLNVASARVGTSPLIRAPTGQAIPVATLGPTPQQQTLTGVQVKQSDGVQRFSVPAGFAQLVQTSTGRHILLTPSTQVIQPLSQNPGTTTVMTASGHRLTVLSKSVSGVATTTVTTVNRMISSGQTTPTSVARPVMRVPPVNMSLGAQTTLGTLVNTVVAGTMTVTTTTTVTSTKTCTAVTQPVLAALVQQSQRNNTMHTYSPSASSSIVTRNETKIAEQQKRKQELQAETHSVFYLPELEVKKQLRRKAKLEMLNRFNMRRCAACPIYGSDLIEAMRIVDMVDPHPGDFRGAGYVHCLNALKETGHRPDGFWTQTEHLMSLVHTPQRYVNELRDIFSRFVLCVPAVSAPQTRFHVSHPPPSKFWGIKRTQAMLQQELSSRSALLHPIASAMVTQFPDPRLIQYDCGKLQVLDRLLRQLKADHHRVLIFTQMTRMLDVLEAFLNFHGHIYLRLDGTTRIDQRQMLMERFNADRRIFCFILSTRSGGIGVNLTGADTVIFYDSDWNPTMDAQAQDRCHRIGQTRDVHIYRLVSEMTVEENILKKANQKRLLGDLAIEGGNFTTAYFKSSTIQDLFNIDIAENDASRRMAEVLDRDNEKEQRRQKDDAQQLPLSPNEDKVALGALETALAAAEDESDVQAARTAKAEAAADLAEFDETIPLEDGETGGEQEMSKAELEVHNLIQQLTPVERYAMKFVEDTEAVWSAEQLAAAEAEIEQQKREWELGRLQVLKEEADRRTRVTDDDEQLLTFSHEDAHNQVNNSTGPSNSDESKRSVVGGSRRSRGGSRGRGGRGRGRSRNYSGAQNFSASDGDTSSCNDVNAASSVDEEEEESDEKDSTGDESYIGSRYCRNSGNRKPPIPNNHRLISPNSPRTRSSGTVSINLWTLDVSPILPGLKPVGTSAQSQASILRGGRGGRMRRGSGRGLQNFMRSPDGQSVSPRRLSSSSGHSVRHNSPPSTPYSNPNLVIRTRRALATPVQHSDGSEIDMSESLCPKRGGRMGRVTRRSENIVEGNGPIS</sequence>
<keyword evidence="10" id="KW-0238">DNA-binding</keyword>
<comment type="subcellular location">
    <subcellularLocation>
        <location evidence="1">Nucleus</location>
    </subcellularLocation>
</comment>
<dbReference type="Gene3D" id="1.20.120.850">
    <property type="entry name" value="SWI2/SNF2 ATPases, N-terminal domain"/>
    <property type="match status" value="1"/>
</dbReference>
<dbReference type="Pfam" id="PF00176">
    <property type="entry name" value="SNF2-rel_dom"/>
    <property type="match status" value="1"/>
</dbReference>
<evidence type="ECO:0000256" key="13">
    <source>
        <dbReference type="SAM" id="MobiDB-lite"/>
    </source>
</evidence>
<feature type="compositionally biased region" description="Basic and acidic residues" evidence="13">
    <location>
        <begin position="1842"/>
        <end position="1857"/>
    </location>
</feature>
<dbReference type="InterPro" id="IPR014012">
    <property type="entry name" value="HSA_dom"/>
</dbReference>
<feature type="compositionally biased region" description="Acidic residues" evidence="13">
    <location>
        <begin position="738"/>
        <end position="774"/>
    </location>
</feature>
<dbReference type="GO" id="GO:0005524">
    <property type="term" value="F:ATP binding"/>
    <property type="evidence" value="ECO:0007669"/>
    <property type="project" value="UniProtKB-KW"/>
</dbReference>
<dbReference type="GO" id="GO:0000812">
    <property type="term" value="C:Swr1 complex"/>
    <property type="evidence" value="ECO:0007669"/>
    <property type="project" value="TreeGrafter"/>
</dbReference>
<dbReference type="GO" id="GO:0006338">
    <property type="term" value="P:chromatin remodeling"/>
    <property type="evidence" value="ECO:0007669"/>
    <property type="project" value="TreeGrafter"/>
</dbReference>
<evidence type="ECO:0000256" key="5">
    <source>
        <dbReference type="ARBA" id="ARBA00022801"/>
    </source>
</evidence>
<feature type="region of interest" description="Disordered" evidence="13">
    <location>
        <begin position="737"/>
        <end position="780"/>
    </location>
</feature>
<evidence type="ECO:0000313" key="17">
    <source>
        <dbReference type="EMBL" id="PNF36886.1"/>
    </source>
</evidence>
<dbReference type="PANTHER" id="PTHR45685:SF1">
    <property type="entry name" value="HELICASE SRCAP"/>
    <property type="match status" value="1"/>
</dbReference>
<keyword evidence="4" id="KW-0547">Nucleotide-binding</keyword>
<feature type="compositionally biased region" description="Low complexity" evidence="13">
    <location>
        <begin position="2186"/>
        <end position="2214"/>
    </location>
</feature>
<feature type="compositionally biased region" description="Basic and acidic residues" evidence="13">
    <location>
        <begin position="661"/>
        <end position="677"/>
    </location>
</feature>
<dbReference type="FunFam" id="3.40.50.300:FF:000529">
    <property type="entry name" value="helicase SRCAP isoform X1"/>
    <property type="match status" value="1"/>
</dbReference>
<feature type="region of interest" description="Disordered" evidence="13">
    <location>
        <begin position="571"/>
        <end position="615"/>
    </location>
</feature>
<evidence type="ECO:0000256" key="7">
    <source>
        <dbReference type="ARBA" id="ARBA00022840"/>
    </source>
</evidence>
<keyword evidence="5" id="KW-0378">Hydrolase</keyword>
<keyword evidence="12" id="KW-0539">Nucleus</keyword>
<dbReference type="GO" id="GO:0004386">
    <property type="term" value="F:helicase activity"/>
    <property type="evidence" value="ECO:0007669"/>
    <property type="project" value="UniProtKB-KW"/>
</dbReference>
<evidence type="ECO:0000256" key="10">
    <source>
        <dbReference type="ARBA" id="ARBA00023125"/>
    </source>
</evidence>
<dbReference type="InterPro" id="IPR038718">
    <property type="entry name" value="SNF2-like_sf"/>
</dbReference>
<dbReference type="SMART" id="SM00490">
    <property type="entry name" value="HELICc"/>
    <property type="match status" value="1"/>
</dbReference>
<feature type="compositionally biased region" description="Polar residues" evidence="13">
    <location>
        <begin position="2007"/>
        <end position="2018"/>
    </location>
</feature>
<dbReference type="PROSITE" id="PS51204">
    <property type="entry name" value="HSA"/>
    <property type="match status" value="1"/>
</dbReference>
<feature type="region of interest" description="Disordered" evidence="13">
    <location>
        <begin position="1842"/>
        <end position="1866"/>
    </location>
</feature>
<dbReference type="FunFam" id="3.40.50.10810:FF:000005">
    <property type="entry name" value="Photoperiod-independent early flowering 1"/>
    <property type="match status" value="1"/>
</dbReference>
<feature type="domain" description="Helicase C-terminal" evidence="15">
    <location>
        <begin position="1662"/>
        <end position="1812"/>
    </location>
</feature>
<evidence type="ECO:0008006" key="19">
    <source>
        <dbReference type="Google" id="ProtNLM"/>
    </source>
</evidence>
<keyword evidence="11" id="KW-0804">Transcription</keyword>
<evidence type="ECO:0000256" key="1">
    <source>
        <dbReference type="ARBA" id="ARBA00004123"/>
    </source>
</evidence>
<dbReference type="GO" id="GO:0140096">
    <property type="term" value="F:catalytic activity, acting on a protein"/>
    <property type="evidence" value="ECO:0007669"/>
    <property type="project" value="UniProtKB-ARBA"/>
</dbReference>
<dbReference type="InterPro" id="IPR027417">
    <property type="entry name" value="P-loop_NTPase"/>
</dbReference>
<feature type="region of interest" description="Disordered" evidence="13">
    <location>
        <begin position="661"/>
        <end position="719"/>
    </location>
</feature>
<dbReference type="GO" id="GO:0016887">
    <property type="term" value="F:ATP hydrolysis activity"/>
    <property type="evidence" value="ECO:0007669"/>
    <property type="project" value="TreeGrafter"/>
</dbReference>
<evidence type="ECO:0000256" key="4">
    <source>
        <dbReference type="ARBA" id="ARBA00022741"/>
    </source>
</evidence>
<evidence type="ECO:0000256" key="3">
    <source>
        <dbReference type="ARBA" id="ARBA00022553"/>
    </source>
</evidence>